<dbReference type="Proteomes" id="UP001369082">
    <property type="component" value="Unassembled WGS sequence"/>
</dbReference>
<evidence type="ECO:0000256" key="1">
    <source>
        <dbReference type="SAM" id="SignalP"/>
    </source>
</evidence>
<feature type="signal peptide" evidence="1">
    <location>
        <begin position="1"/>
        <end position="19"/>
    </location>
</feature>
<organism evidence="2 3">
    <name type="scientific">Psychromonas aquatilis</name>
    <dbReference type="NCBI Taxonomy" id="2005072"/>
    <lineage>
        <taxon>Bacteria</taxon>
        <taxon>Pseudomonadati</taxon>
        <taxon>Pseudomonadota</taxon>
        <taxon>Gammaproteobacteria</taxon>
        <taxon>Alteromonadales</taxon>
        <taxon>Psychromonadaceae</taxon>
        <taxon>Psychromonas</taxon>
    </lineage>
</organism>
<comment type="caution">
    <text evidence="2">The sequence shown here is derived from an EMBL/GenBank/DDBJ whole genome shotgun (WGS) entry which is preliminary data.</text>
</comment>
<reference evidence="2 3" key="1">
    <citation type="submission" date="2024-02" db="EMBL/GenBank/DDBJ databases">
        <title>Bacteria isolated from the canopy kelp, Nereocystis luetkeana.</title>
        <authorList>
            <person name="Pfister C.A."/>
            <person name="Younker I.T."/>
            <person name="Light S.H."/>
        </authorList>
    </citation>
    <scope>NUCLEOTIDE SEQUENCE [LARGE SCALE GENOMIC DNA]</scope>
    <source>
        <strain evidence="2 3">TI.1.05</strain>
    </source>
</reference>
<accession>A0ABU9GSI7</accession>
<name>A0ABU9GSI7_9GAMM</name>
<dbReference type="EMBL" id="JBAKAZ010000044">
    <property type="protein sequence ID" value="MEL0630195.1"/>
    <property type="molecule type" value="Genomic_DNA"/>
</dbReference>
<proteinExistence type="predicted"/>
<evidence type="ECO:0000313" key="3">
    <source>
        <dbReference type="Proteomes" id="UP001369082"/>
    </source>
</evidence>
<sequence length="90" mass="10022">MQKLLFLLLLLFVPLTTNATLSLSNIVEVHPTEEASALNSEVAELPEVHFLDEQKRRGVDILLAHALTAQNKHIVNFSDALNGYVKDIDD</sequence>
<protein>
    <submittedName>
        <fullName evidence="2">Uncharacterized protein</fullName>
    </submittedName>
</protein>
<keyword evidence="1" id="KW-0732">Signal</keyword>
<feature type="chain" id="PRO_5045806231" evidence="1">
    <location>
        <begin position="20"/>
        <end position="90"/>
    </location>
</feature>
<dbReference type="RefSeq" id="WP_341598323.1">
    <property type="nucleotide sequence ID" value="NZ_JBAKAZ010000044.1"/>
</dbReference>
<keyword evidence="3" id="KW-1185">Reference proteome</keyword>
<gene>
    <name evidence="2" type="ORF">V6256_11320</name>
</gene>
<evidence type="ECO:0000313" key="2">
    <source>
        <dbReference type="EMBL" id="MEL0630195.1"/>
    </source>
</evidence>